<dbReference type="OrthoDB" id="446462at2759"/>
<protein>
    <submittedName>
        <fullName evidence="2">Werner Syndrome-like exonuclease</fullName>
    </submittedName>
</protein>
<evidence type="ECO:0000313" key="2">
    <source>
        <dbReference type="RefSeq" id="XP_018822774.2"/>
    </source>
</evidence>
<reference evidence="2" key="1">
    <citation type="submission" date="2025-08" db="UniProtKB">
        <authorList>
            <consortium name="RefSeq"/>
        </authorList>
    </citation>
    <scope>IDENTIFICATION</scope>
    <source>
        <tissue evidence="2">Leaves</tissue>
    </source>
</reference>
<gene>
    <name evidence="2" type="primary">LOC108992630</name>
</gene>
<dbReference type="Gramene" id="Jr07_09530_p1">
    <property type="protein sequence ID" value="cds.Jr07_09530_p1"/>
    <property type="gene ID" value="Jr07_09530"/>
</dbReference>
<dbReference type="GO" id="GO:0005634">
    <property type="term" value="C:nucleus"/>
    <property type="evidence" value="ECO:0000318"/>
    <property type="project" value="GO_Central"/>
</dbReference>
<evidence type="ECO:0000313" key="1">
    <source>
        <dbReference type="Proteomes" id="UP000235220"/>
    </source>
</evidence>
<dbReference type="GeneID" id="108992630"/>
<dbReference type="Gene3D" id="3.30.420.10">
    <property type="entry name" value="Ribonuclease H-like superfamily/Ribonuclease H"/>
    <property type="match status" value="1"/>
</dbReference>
<dbReference type="SUPFAM" id="SSF53098">
    <property type="entry name" value="Ribonuclease H-like"/>
    <property type="match status" value="1"/>
</dbReference>
<dbReference type="PANTHER" id="PTHR13620:SF121">
    <property type="entry name" value="EMB|CAB82946.1-RELATED"/>
    <property type="match status" value="1"/>
</dbReference>
<dbReference type="GO" id="GO:0006139">
    <property type="term" value="P:nucleobase-containing compound metabolic process"/>
    <property type="evidence" value="ECO:0007669"/>
    <property type="project" value="InterPro"/>
</dbReference>
<dbReference type="Proteomes" id="UP000235220">
    <property type="component" value="Chromosome 7"/>
</dbReference>
<dbReference type="GO" id="GO:0005737">
    <property type="term" value="C:cytoplasm"/>
    <property type="evidence" value="ECO:0000318"/>
    <property type="project" value="GO_Central"/>
</dbReference>
<organism evidence="1 2">
    <name type="scientific">Juglans regia</name>
    <name type="common">English walnut</name>
    <dbReference type="NCBI Taxonomy" id="51240"/>
    <lineage>
        <taxon>Eukaryota</taxon>
        <taxon>Viridiplantae</taxon>
        <taxon>Streptophyta</taxon>
        <taxon>Embryophyta</taxon>
        <taxon>Tracheophyta</taxon>
        <taxon>Spermatophyta</taxon>
        <taxon>Magnoliopsida</taxon>
        <taxon>eudicotyledons</taxon>
        <taxon>Gunneridae</taxon>
        <taxon>Pentapetalae</taxon>
        <taxon>rosids</taxon>
        <taxon>fabids</taxon>
        <taxon>Fagales</taxon>
        <taxon>Juglandaceae</taxon>
        <taxon>Juglans</taxon>
    </lineage>
</organism>
<keyword evidence="1" id="KW-1185">Reference proteome</keyword>
<dbReference type="InterPro" id="IPR051132">
    <property type="entry name" value="3-5_Exonuclease_domain"/>
</dbReference>
<dbReference type="GO" id="GO:0003676">
    <property type="term" value="F:nucleic acid binding"/>
    <property type="evidence" value="ECO:0007669"/>
    <property type="project" value="InterPro"/>
</dbReference>
<name>A0A2I4ETP4_JUGRE</name>
<dbReference type="InterPro" id="IPR036397">
    <property type="entry name" value="RNaseH_sf"/>
</dbReference>
<dbReference type="RefSeq" id="XP_018822774.2">
    <property type="nucleotide sequence ID" value="XM_018967229.2"/>
</dbReference>
<dbReference type="KEGG" id="jre:108992630"/>
<dbReference type="InterPro" id="IPR002562">
    <property type="entry name" value="3'-5'_exonuclease_dom"/>
</dbReference>
<dbReference type="CDD" id="cd06141">
    <property type="entry name" value="WRN_exo"/>
    <property type="match status" value="1"/>
</dbReference>
<proteinExistence type="predicted"/>
<dbReference type="AlphaFoldDB" id="A0A2I4ETP4"/>
<dbReference type="PANTHER" id="PTHR13620">
    <property type="entry name" value="3-5 EXONUCLEASE"/>
    <property type="match status" value="1"/>
</dbReference>
<dbReference type="GO" id="GO:0008408">
    <property type="term" value="F:3'-5' exonuclease activity"/>
    <property type="evidence" value="ECO:0000318"/>
    <property type="project" value="GO_Central"/>
</dbReference>
<dbReference type="Pfam" id="PF01612">
    <property type="entry name" value="DNA_pol_A_exo1"/>
    <property type="match status" value="1"/>
</dbReference>
<dbReference type="InterPro" id="IPR012337">
    <property type="entry name" value="RNaseH-like_sf"/>
</dbReference>
<accession>A0A2I4ETP4</accession>
<dbReference type="STRING" id="51240.A0A2I4ETP4"/>
<sequence>MAMVTSNRSNTTLILNLIAYKSKYSIKFAGKTIETTVTDEASIVDEWVREMLSICGGKAVAVGLGVHEWRPHPICWMSNKSATLQLCIDQKCLIIQLFYLDYIPQSIKSFLMNSNFTFVGIRVAEDIAKLQNGYGLGCRKSEDIRELVKRKWPVRFKRPRLKELALKVVGLYLRKPKHMCMWEARQLTSSQVEYACTDAYASYRIGHKLLHEI</sequence>